<proteinExistence type="predicted"/>
<sequence length="130" mass="14672">AKEKFALIKSGAMDEWSIGFDAVRFKMDNTEDGEQIFRRLEEIRLWEYSPVTWGANPATTTVGVKNMESKLGEQLMELANAILGDHPELDLTDLLARMQSHLIKGAEPQNVALTPREVETLRVKVMQGEK</sequence>
<dbReference type="Pfam" id="PF04586">
    <property type="entry name" value="Peptidase_S78"/>
    <property type="match status" value="1"/>
</dbReference>
<dbReference type="GO" id="GO:0008233">
    <property type="term" value="F:peptidase activity"/>
    <property type="evidence" value="ECO:0007669"/>
    <property type="project" value="UniProtKB-KW"/>
</dbReference>
<accession>A0A0F9FAK0</accession>
<evidence type="ECO:0000256" key="1">
    <source>
        <dbReference type="ARBA" id="ARBA00022612"/>
    </source>
</evidence>
<evidence type="ECO:0000256" key="3">
    <source>
        <dbReference type="ARBA" id="ARBA00022801"/>
    </source>
</evidence>
<keyword evidence="2" id="KW-0645">Protease</keyword>
<feature type="non-terminal residue" evidence="5">
    <location>
        <position position="1"/>
    </location>
</feature>
<dbReference type="AlphaFoldDB" id="A0A0F9FAK0"/>
<dbReference type="InterPro" id="IPR054613">
    <property type="entry name" value="Peptidase_S78_dom"/>
</dbReference>
<name>A0A0F9FAK0_9ZZZZ</name>
<evidence type="ECO:0000313" key="5">
    <source>
        <dbReference type="EMBL" id="KKL48142.1"/>
    </source>
</evidence>
<reference evidence="5" key="1">
    <citation type="journal article" date="2015" name="Nature">
        <title>Complex archaea that bridge the gap between prokaryotes and eukaryotes.</title>
        <authorList>
            <person name="Spang A."/>
            <person name="Saw J.H."/>
            <person name="Jorgensen S.L."/>
            <person name="Zaremba-Niedzwiedzka K."/>
            <person name="Martijn J."/>
            <person name="Lind A.E."/>
            <person name="van Eijk R."/>
            <person name="Schleper C."/>
            <person name="Guy L."/>
            <person name="Ettema T.J."/>
        </authorList>
    </citation>
    <scope>NUCLEOTIDE SEQUENCE</scope>
</reference>
<gene>
    <name evidence="5" type="ORF">LCGC14_2328480</name>
</gene>
<protein>
    <recommendedName>
        <fullName evidence="4">Prohead serine protease domain-containing protein</fullName>
    </recommendedName>
</protein>
<keyword evidence="3" id="KW-0378">Hydrolase</keyword>
<evidence type="ECO:0000256" key="2">
    <source>
        <dbReference type="ARBA" id="ARBA00022670"/>
    </source>
</evidence>
<evidence type="ECO:0000259" key="4">
    <source>
        <dbReference type="Pfam" id="PF04586"/>
    </source>
</evidence>
<comment type="caution">
    <text evidence="5">The sequence shown here is derived from an EMBL/GenBank/DDBJ whole genome shotgun (WGS) entry which is preliminary data.</text>
</comment>
<feature type="domain" description="Prohead serine protease" evidence="4">
    <location>
        <begin position="1"/>
        <end position="62"/>
    </location>
</feature>
<keyword evidence="1" id="KW-1188">Viral release from host cell</keyword>
<dbReference type="GO" id="GO:0006508">
    <property type="term" value="P:proteolysis"/>
    <property type="evidence" value="ECO:0007669"/>
    <property type="project" value="UniProtKB-KW"/>
</dbReference>
<dbReference type="EMBL" id="LAZR01033418">
    <property type="protein sequence ID" value="KKL48142.1"/>
    <property type="molecule type" value="Genomic_DNA"/>
</dbReference>
<organism evidence="5">
    <name type="scientific">marine sediment metagenome</name>
    <dbReference type="NCBI Taxonomy" id="412755"/>
    <lineage>
        <taxon>unclassified sequences</taxon>
        <taxon>metagenomes</taxon>
        <taxon>ecological metagenomes</taxon>
    </lineage>
</organism>